<feature type="binding site" evidence="12">
    <location>
        <position position="176"/>
    </location>
    <ligand>
        <name>[4Fe-4S] cluster</name>
        <dbReference type="ChEBI" id="CHEBI:49883"/>
        <label>2</label>
        <note>4Fe-4S-S-AdoMet</note>
    </ligand>
</feature>
<feature type="domain" description="MTTase N-terminal" evidence="14">
    <location>
        <begin position="17"/>
        <end position="132"/>
    </location>
</feature>
<dbReference type="InterPro" id="IPR006638">
    <property type="entry name" value="Elp3/MiaA/NifB-like_rSAM"/>
</dbReference>
<dbReference type="PROSITE" id="PS51449">
    <property type="entry name" value="MTTASE_N"/>
    <property type="match status" value="1"/>
</dbReference>
<dbReference type="AlphaFoldDB" id="A0A7X9FSE1"/>
<dbReference type="GO" id="GO:0005829">
    <property type="term" value="C:cytosol"/>
    <property type="evidence" value="ECO:0007669"/>
    <property type="project" value="TreeGrafter"/>
</dbReference>
<evidence type="ECO:0000256" key="4">
    <source>
        <dbReference type="ARBA" id="ARBA00022691"/>
    </source>
</evidence>
<evidence type="ECO:0000256" key="9">
    <source>
        <dbReference type="ARBA" id="ARBA00068570"/>
    </source>
</evidence>
<comment type="similarity">
    <text evidence="12">Belongs to the methylthiotransferase family. MiaB subfamily.</text>
</comment>
<dbReference type="EC" id="2.8.4.3" evidence="8 12"/>
<dbReference type="NCBIfam" id="TIGR00089">
    <property type="entry name" value="MiaB/RimO family radical SAM methylthiotransferase"/>
    <property type="match status" value="1"/>
</dbReference>
<keyword evidence="5 12" id="KW-0479">Metal-binding</keyword>
<dbReference type="Pfam" id="PF04055">
    <property type="entry name" value="Radical_SAM"/>
    <property type="match status" value="1"/>
</dbReference>
<evidence type="ECO:0000256" key="3">
    <source>
        <dbReference type="ARBA" id="ARBA00022679"/>
    </source>
</evidence>
<feature type="domain" description="Radical SAM core" evidence="15">
    <location>
        <begin position="155"/>
        <end position="386"/>
    </location>
</feature>
<evidence type="ECO:0000256" key="12">
    <source>
        <dbReference type="HAMAP-Rule" id="MF_01864"/>
    </source>
</evidence>
<proteinExistence type="inferred from homology"/>
<dbReference type="InterPro" id="IPR007197">
    <property type="entry name" value="rSAM"/>
</dbReference>
<dbReference type="InterPro" id="IPR006463">
    <property type="entry name" value="MiaB_methiolase"/>
</dbReference>
<keyword evidence="3 12" id="KW-0808">Transferase</keyword>
<dbReference type="PROSITE" id="PS01278">
    <property type="entry name" value="MTTASE_RADICAL"/>
    <property type="match status" value="1"/>
</dbReference>
<evidence type="ECO:0000256" key="5">
    <source>
        <dbReference type="ARBA" id="ARBA00022723"/>
    </source>
</evidence>
<comment type="cofactor">
    <cofactor evidence="12">
        <name>[4Fe-4S] cluster</name>
        <dbReference type="ChEBI" id="CHEBI:49883"/>
    </cofactor>
    <text evidence="12">Binds 2 [4Fe-4S] clusters. One cluster is coordinated with 3 cysteines and an exchangeable S-adenosyl-L-methionine.</text>
</comment>
<protein>
    <recommendedName>
        <fullName evidence="9 12">tRNA-2-methylthio-N(6)-dimethylallyladenosine synthase</fullName>
        <ecNumber evidence="8 12">2.8.4.3</ecNumber>
    </recommendedName>
    <alternativeName>
        <fullName evidence="11 12">(Dimethylallyl)adenosine tRNA methylthiotransferase MiaB</fullName>
    </alternativeName>
    <alternativeName>
        <fullName evidence="10 12">tRNA-i(6)A37 methylthiotransferase</fullName>
    </alternativeName>
</protein>
<comment type="caution">
    <text evidence="16">The sequence shown here is derived from an EMBL/GenBank/DDBJ whole genome shotgun (WGS) entry which is preliminary data.</text>
</comment>
<dbReference type="InterPro" id="IPR020612">
    <property type="entry name" value="Methylthiotransferase_CS"/>
</dbReference>
<dbReference type="GO" id="GO:0051539">
    <property type="term" value="F:4 iron, 4 sulfur cluster binding"/>
    <property type="evidence" value="ECO:0007669"/>
    <property type="project" value="UniProtKB-UniRule"/>
</dbReference>
<dbReference type="PANTHER" id="PTHR43020">
    <property type="entry name" value="CDK5 REGULATORY SUBUNIT-ASSOCIATED PROTEIN 1"/>
    <property type="match status" value="1"/>
</dbReference>
<evidence type="ECO:0000256" key="2">
    <source>
        <dbReference type="ARBA" id="ARBA00022485"/>
    </source>
</evidence>
<keyword evidence="2 12" id="KW-0004">4Fe-4S</keyword>
<dbReference type="InterPro" id="IPR023404">
    <property type="entry name" value="rSAM_horseshoe"/>
</dbReference>
<dbReference type="InterPro" id="IPR005839">
    <property type="entry name" value="Methylthiotransferase"/>
</dbReference>
<keyword evidence="6 12" id="KW-0408">Iron</keyword>
<dbReference type="FunFam" id="3.40.50.12160:FF:000003">
    <property type="entry name" value="CDK5 regulatory subunit-associated protein 1"/>
    <property type="match status" value="1"/>
</dbReference>
<dbReference type="SFLD" id="SFLDG01082">
    <property type="entry name" value="B12-binding_domain_containing"/>
    <property type="match status" value="1"/>
</dbReference>
<comment type="subcellular location">
    <subcellularLocation>
        <location evidence="12">Cytoplasm</location>
    </subcellularLocation>
</comment>
<feature type="domain" description="TRAM" evidence="13">
    <location>
        <begin position="388"/>
        <end position="453"/>
    </location>
</feature>
<dbReference type="Pfam" id="PF00919">
    <property type="entry name" value="UPF0004"/>
    <property type="match status" value="1"/>
</dbReference>
<dbReference type="Gene3D" id="3.80.30.20">
    <property type="entry name" value="tm_1862 like domain"/>
    <property type="match status" value="1"/>
</dbReference>
<dbReference type="EMBL" id="JAAZON010000324">
    <property type="protein sequence ID" value="NMC62964.1"/>
    <property type="molecule type" value="Genomic_DNA"/>
</dbReference>
<evidence type="ECO:0000256" key="10">
    <source>
        <dbReference type="ARBA" id="ARBA00080698"/>
    </source>
</evidence>
<feature type="binding site" evidence="12">
    <location>
        <position position="26"/>
    </location>
    <ligand>
        <name>[4Fe-4S] cluster</name>
        <dbReference type="ChEBI" id="CHEBI:49883"/>
        <label>1</label>
    </ligand>
</feature>
<dbReference type="SUPFAM" id="SSF102114">
    <property type="entry name" value="Radical SAM enzymes"/>
    <property type="match status" value="1"/>
</dbReference>
<dbReference type="NCBIfam" id="TIGR01574">
    <property type="entry name" value="miaB-methiolase"/>
    <property type="match status" value="1"/>
</dbReference>
<evidence type="ECO:0000256" key="8">
    <source>
        <dbReference type="ARBA" id="ARBA00033765"/>
    </source>
</evidence>
<evidence type="ECO:0000313" key="17">
    <source>
        <dbReference type="Proteomes" id="UP000524246"/>
    </source>
</evidence>
<dbReference type="InterPro" id="IPR058240">
    <property type="entry name" value="rSAM_sf"/>
</dbReference>
<dbReference type="PROSITE" id="PS50926">
    <property type="entry name" value="TRAM"/>
    <property type="match status" value="1"/>
</dbReference>
<sequence>MTKEIDVVNAELHDERKGLYIKTFGCQMNEYDSAKLGKLLETTHRLVSDPQDASLILINTCSVREKPAEKLFSMLGQFRELKESNFKLLIGVGGCVAQQEGEKIIKRSRLVDFVFGTHNLSLVPSLVSLCEKGDCPQVAIDYRDEWESLPLGFVEQDRVSIFVTISRGCNKKCAYCIVPRTRGPEVSRNPNEILRELEISVRSGVKEVTLLGQNVNSYGHDLNPRSSFAELLAKVSQIEGLKRIRFTSPHPQEVKQDFIDIIGENPKICKHVHLPLQSGSNSILKSMRRNYRREKYLSIVSAIKNKVPDISFTTDIIVGFPGESEKDFLDTLSIIEEVQFDSSFSFMFSPRPGTVAAELEGQIEEAEKLRRLQMLQRKQLEISEVRLKNWIGQKGEILIDGPSASNKQILQGRLSQNLMVNLNAPYETIKPGMLLEVEIIEAGRHTLKAKPVMDK</sequence>
<dbReference type="HAMAP" id="MF_01864">
    <property type="entry name" value="tRNA_metthiotr_MiaB"/>
    <property type="match status" value="1"/>
</dbReference>
<comment type="catalytic activity">
    <reaction evidence="12">
        <text>N(6)-dimethylallyladenosine(37) in tRNA + (sulfur carrier)-SH + AH2 + 2 S-adenosyl-L-methionine = 2-methylsulfanyl-N(6)-dimethylallyladenosine(37) in tRNA + (sulfur carrier)-H + 5'-deoxyadenosine + L-methionine + A + S-adenosyl-L-homocysteine + 2 H(+)</text>
        <dbReference type="Rhea" id="RHEA:37067"/>
        <dbReference type="Rhea" id="RHEA-COMP:10375"/>
        <dbReference type="Rhea" id="RHEA-COMP:10376"/>
        <dbReference type="Rhea" id="RHEA-COMP:14737"/>
        <dbReference type="Rhea" id="RHEA-COMP:14739"/>
        <dbReference type="ChEBI" id="CHEBI:13193"/>
        <dbReference type="ChEBI" id="CHEBI:15378"/>
        <dbReference type="ChEBI" id="CHEBI:17319"/>
        <dbReference type="ChEBI" id="CHEBI:17499"/>
        <dbReference type="ChEBI" id="CHEBI:29917"/>
        <dbReference type="ChEBI" id="CHEBI:57844"/>
        <dbReference type="ChEBI" id="CHEBI:57856"/>
        <dbReference type="ChEBI" id="CHEBI:59789"/>
        <dbReference type="ChEBI" id="CHEBI:64428"/>
        <dbReference type="ChEBI" id="CHEBI:74415"/>
        <dbReference type="ChEBI" id="CHEBI:74417"/>
        <dbReference type="EC" id="2.8.4.3"/>
    </reaction>
</comment>
<gene>
    <name evidence="12 16" type="primary">miaB</name>
    <name evidence="16" type="ORF">GYA55_07320</name>
</gene>
<dbReference type="FunFam" id="3.80.30.20:FF:000001">
    <property type="entry name" value="tRNA-2-methylthio-N(6)-dimethylallyladenosine synthase 2"/>
    <property type="match status" value="1"/>
</dbReference>
<evidence type="ECO:0000259" key="13">
    <source>
        <dbReference type="PROSITE" id="PS50926"/>
    </source>
</evidence>
<keyword evidence="12" id="KW-0963">Cytoplasm</keyword>
<dbReference type="InterPro" id="IPR002792">
    <property type="entry name" value="TRAM_dom"/>
</dbReference>
<dbReference type="Proteomes" id="UP000524246">
    <property type="component" value="Unassembled WGS sequence"/>
</dbReference>
<dbReference type="SFLD" id="SFLDF00273">
    <property type="entry name" value="(dimethylallyl)adenosine_tRNA"/>
    <property type="match status" value="1"/>
</dbReference>
<dbReference type="PANTHER" id="PTHR43020:SF2">
    <property type="entry name" value="MITOCHONDRIAL TRNA METHYLTHIOTRANSFERASE CDK5RAP1"/>
    <property type="match status" value="1"/>
</dbReference>
<dbReference type="GO" id="GO:0046872">
    <property type="term" value="F:metal ion binding"/>
    <property type="evidence" value="ECO:0007669"/>
    <property type="project" value="UniProtKB-KW"/>
</dbReference>
<name>A0A7X9FSE1_9DELT</name>
<dbReference type="Gene3D" id="3.40.50.12160">
    <property type="entry name" value="Methylthiotransferase, N-terminal domain"/>
    <property type="match status" value="1"/>
</dbReference>
<evidence type="ECO:0000256" key="7">
    <source>
        <dbReference type="ARBA" id="ARBA00023014"/>
    </source>
</evidence>
<evidence type="ECO:0000256" key="11">
    <source>
        <dbReference type="ARBA" id="ARBA00081141"/>
    </source>
</evidence>
<dbReference type="PROSITE" id="PS51918">
    <property type="entry name" value="RADICAL_SAM"/>
    <property type="match status" value="1"/>
</dbReference>
<dbReference type="SFLD" id="SFLDG01061">
    <property type="entry name" value="methylthiotransferase"/>
    <property type="match status" value="1"/>
</dbReference>
<evidence type="ECO:0000256" key="1">
    <source>
        <dbReference type="ARBA" id="ARBA00003234"/>
    </source>
</evidence>
<dbReference type="GO" id="GO:0035597">
    <property type="term" value="F:tRNA-2-methylthio-N(6)-dimethylallyladenosine(37) synthase activity"/>
    <property type="evidence" value="ECO:0007669"/>
    <property type="project" value="UniProtKB-EC"/>
</dbReference>
<evidence type="ECO:0000256" key="6">
    <source>
        <dbReference type="ARBA" id="ARBA00023004"/>
    </source>
</evidence>
<dbReference type="SMART" id="SM00729">
    <property type="entry name" value="Elp3"/>
    <property type="match status" value="1"/>
</dbReference>
<comment type="function">
    <text evidence="1 12">Catalyzes the methylthiolation of N6-(dimethylallyl)adenosine (i(6)A), leading to the formation of 2-methylthio-N6-(dimethylallyl)adenosine (ms(2)i(6)A) at position 37 in tRNAs that read codons beginning with uridine.</text>
</comment>
<organism evidence="16 17">
    <name type="scientific">SAR324 cluster bacterium</name>
    <dbReference type="NCBI Taxonomy" id="2024889"/>
    <lineage>
        <taxon>Bacteria</taxon>
        <taxon>Deltaproteobacteria</taxon>
        <taxon>SAR324 cluster</taxon>
    </lineage>
</organism>
<comment type="subunit">
    <text evidence="12">Monomer.</text>
</comment>
<keyword evidence="4 12" id="KW-0949">S-adenosyl-L-methionine</keyword>
<feature type="binding site" evidence="12">
    <location>
        <position position="95"/>
    </location>
    <ligand>
        <name>[4Fe-4S] cluster</name>
        <dbReference type="ChEBI" id="CHEBI:49883"/>
        <label>1</label>
    </ligand>
</feature>
<evidence type="ECO:0000313" key="16">
    <source>
        <dbReference type="EMBL" id="NMC62964.1"/>
    </source>
</evidence>
<keyword evidence="7 12" id="KW-0411">Iron-sulfur</keyword>
<dbReference type="SFLD" id="SFLDS00029">
    <property type="entry name" value="Radical_SAM"/>
    <property type="match status" value="1"/>
</dbReference>
<evidence type="ECO:0000259" key="15">
    <source>
        <dbReference type="PROSITE" id="PS51918"/>
    </source>
</evidence>
<feature type="binding site" evidence="12">
    <location>
        <position position="173"/>
    </location>
    <ligand>
        <name>[4Fe-4S] cluster</name>
        <dbReference type="ChEBI" id="CHEBI:49883"/>
        <label>2</label>
        <note>4Fe-4S-S-AdoMet</note>
    </ligand>
</feature>
<feature type="binding site" evidence="12">
    <location>
        <position position="61"/>
    </location>
    <ligand>
        <name>[4Fe-4S] cluster</name>
        <dbReference type="ChEBI" id="CHEBI:49883"/>
        <label>1</label>
    </ligand>
</feature>
<feature type="binding site" evidence="12">
    <location>
        <position position="169"/>
    </location>
    <ligand>
        <name>[4Fe-4S] cluster</name>
        <dbReference type="ChEBI" id="CHEBI:49883"/>
        <label>2</label>
        <note>4Fe-4S-S-AdoMet</note>
    </ligand>
</feature>
<dbReference type="InterPro" id="IPR038135">
    <property type="entry name" value="Methylthiotransferase_N_sf"/>
</dbReference>
<accession>A0A7X9FSE1</accession>
<reference evidence="16 17" key="1">
    <citation type="journal article" date="2020" name="Biotechnol. Biofuels">
        <title>New insights from the biogas microbiome by comprehensive genome-resolved metagenomics of nearly 1600 species originating from multiple anaerobic digesters.</title>
        <authorList>
            <person name="Campanaro S."/>
            <person name="Treu L."/>
            <person name="Rodriguez-R L.M."/>
            <person name="Kovalovszki A."/>
            <person name="Ziels R.M."/>
            <person name="Maus I."/>
            <person name="Zhu X."/>
            <person name="Kougias P.G."/>
            <person name="Basile A."/>
            <person name="Luo G."/>
            <person name="Schluter A."/>
            <person name="Konstantinidis K.T."/>
            <person name="Angelidaki I."/>
        </authorList>
    </citation>
    <scope>NUCLEOTIDE SEQUENCE [LARGE SCALE GENOMIC DNA]</scope>
    <source>
        <strain evidence="16">AS27yjCOA_65</strain>
    </source>
</reference>
<keyword evidence="12" id="KW-0819">tRNA processing</keyword>
<dbReference type="InterPro" id="IPR013848">
    <property type="entry name" value="Methylthiotransferase_N"/>
</dbReference>
<dbReference type="CDD" id="cd01335">
    <property type="entry name" value="Radical_SAM"/>
    <property type="match status" value="1"/>
</dbReference>
<evidence type="ECO:0000259" key="14">
    <source>
        <dbReference type="PROSITE" id="PS51449"/>
    </source>
</evidence>